<organism evidence="1 2">
    <name type="scientific">Amblyomma americanum</name>
    <name type="common">Lone star tick</name>
    <dbReference type="NCBI Taxonomy" id="6943"/>
    <lineage>
        <taxon>Eukaryota</taxon>
        <taxon>Metazoa</taxon>
        <taxon>Ecdysozoa</taxon>
        <taxon>Arthropoda</taxon>
        <taxon>Chelicerata</taxon>
        <taxon>Arachnida</taxon>
        <taxon>Acari</taxon>
        <taxon>Parasitiformes</taxon>
        <taxon>Ixodida</taxon>
        <taxon>Ixodoidea</taxon>
        <taxon>Ixodidae</taxon>
        <taxon>Amblyomminae</taxon>
        <taxon>Amblyomma</taxon>
    </lineage>
</organism>
<dbReference type="AlphaFoldDB" id="A0AAQ4EVN8"/>
<keyword evidence="2" id="KW-1185">Reference proteome</keyword>
<comment type="caution">
    <text evidence="1">The sequence shown here is derived from an EMBL/GenBank/DDBJ whole genome shotgun (WGS) entry which is preliminary data.</text>
</comment>
<evidence type="ECO:0000313" key="2">
    <source>
        <dbReference type="Proteomes" id="UP001321473"/>
    </source>
</evidence>
<name>A0AAQ4EVN8_AMBAM</name>
<accession>A0AAQ4EVN8</accession>
<evidence type="ECO:0000313" key="1">
    <source>
        <dbReference type="EMBL" id="KAK8778781.1"/>
    </source>
</evidence>
<sequence length="103" mass="11202">MHRARPSASKPRSATPKNGRCLRTAAHRVSAAAKRCAVQNFYCTASQRQVFSVFCTLSLAFPYCTRQMGMLFRVSCGASSDLVSGPALTAACRSRFFCSSRAL</sequence>
<proteinExistence type="predicted"/>
<gene>
    <name evidence="1" type="ORF">V5799_019875</name>
</gene>
<dbReference type="EMBL" id="JARKHS020010435">
    <property type="protein sequence ID" value="KAK8778781.1"/>
    <property type="molecule type" value="Genomic_DNA"/>
</dbReference>
<protein>
    <submittedName>
        <fullName evidence="1">Uncharacterized protein</fullName>
    </submittedName>
</protein>
<reference evidence="1 2" key="1">
    <citation type="journal article" date="2023" name="Arcadia Sci">
        <title>De novo assembly of a long-read Amblyomma americanum tick genome.</title>
        <authorList>
            <person name="Chou S."/>
            <person name="Poskanzer K.E."/>
            <person name="Rollins M."/>
            <person name="Thuy-Boun P.S."/>
        </authorList>
    </citation>
    <scope>NUCLEOTIDE SEQUENCE [LARGE SCALE GENOMIC DNA]</scope>
    <source>
        <strain evidence="1">F_SG_1</strain>
        <tissue evidence="1">Salivary glands</tissue>
    </source>
</reference>
<dbReference type="Proteomes" id="UP001321473">
    <property type="component" value="Unassembled WGS sequence"/>
</dbReference>